<evidence type="ECO:0000313" key="3">
    <source>
        <dbReference type="Proteomes" id="UP000295097"/>
    </source>
</evidence>
<proteinExistence type="predicted"/>
<dbReference type="InterPro" id="IPR036291">
    <property type="entry name" value="NAD(P)-bd_dom_sf"/>
</dbReference>
<evidence type="ECO:0000259" key="1">
    <source>
        <dbReference type="Pfam" id="PF01370"/>
    </source>
</evidence>
<dbReference type="Pfam" id="PF01370">
    <property type="entry name" value="Epimerase"/>
    <property type="match status" value="1"/>
</dbReference>
<dbReference type="SUPFAM" id="SSF51735">
    <property type="entry name" value="NAD(P)-binding Rossmann-fold domains"/>
    <property type="match status" value="1"/>
</dbReference>
<reference evidence="2 3" key="1">
    <citation type="submission" date="2019-03" db="EMBL/GenBank/DDBJ databases">
        <title>Freshwater and sediment microbial communities from various areas in North America, analyzing microbe dynamics in response to fracking.</title>
        <authorList>
            <person name="Lamendella R."/>
        </authorList>
    </citation>
    <scope>NUCLEOTIDE SEQUENCE [LARGE SCALE GENOMIC DNA]</scope>
    <source>
        <strain evidence="2 3">175.2</strain>
    </source>
</reference>
<accession>A0A4R3NZI0</accession>
<dbReference type="PANTHER" id="PTHR48079:SF6">
    <property type="entry name" value="NAD(P)-BINDING DOMAIN-CONTAINING PROTEIN-RELATED"/>
    <property type="match status" value="1"/>
</dbReference>
<dbReference type="Gene3D" id="3.40.50.720">
    <property type="entry name" value="NAD(P)-binding Rossmann-like Domain"/>
    <property type="match status" value="1"/>
</dbReference>
<evidence type="ECO:0000313" key="2">
    <source>
        <dbReference type="EMBL" id="TCT44993.1"/>
    </source>
</evidence>
<dbReference type="AlphaFoldDB" id="A0A4R3NZI0"/>
<dbReference type="EMBL" id="SMAR01000001">
    <property type="protein sequence ID" value="TCT44993.1"/>
    <property type="molecule type" value="Genomic_DNA"/>
</dbReference>
<dbReference type="InterPro" id="IPR051783">
    <property type="entry name" value="NAD(P)-dependent_oxidoreduct"/>
</dbReference>
<sequence>MVQNTIEQKQRSILVLGATGGVGGAVARAFNSAGFHVKALSRNPERHRERFPDYAWIAGDAMCREAVAKAATGVDFIFHGVNPPEYRDWDKLVLPMLESTIAAAKAHNARILFPGTVYNFGPDVFPSPAEDSPQTAKTRKGRIRILMEERLRDVAWEGTQVVLVRAGDFFGSGTGAGNSWFAQMIRPGKSLKAVTKLSAPGVGHQWAYLPDLAETFVRLAERSDNLPLHNVFHFEGFWDQDGEQMIAAIRRASAQPQLKVRHFPWFLVPLLSPFVPIMREIREIRYLWRQPLHMQNEKLVAVLGEEPRTPIDLAVRATLEAYRCLPVSELQSSEIKAQARTA</sequence>
<dbReference type="PANTHER" id="PTHR48079">
    <property type="entry name" value="PROTEIN YEEZ"/>
    <property type="match status" value="1"/>
</dbReference>
<protein>
    <submittedName>
        <fullName evidence="2">Nucleoside-diphosphate-sugar epimerase</fullName>
    </submittedName>
</protein>
<dbReference type="RefSeq" id="WP_132307470.1">
    <property type="nucleotide sequence ID" value="NZ_SMAR01000001.1"/>
</dbReference>
<dbReference type="OrthoDB" id="7170465at2"/>
<dbReference type="GO" id="GO:0005737">
    <property type="term" value="C:cytoplasm"/>
    <property type="evidence" value="ECO:0007669"/>
    <property type="project" value="TreeGrafter"/>
</dbReference>
<gene>
    <name evidence="2" type="ORF">EDC90_1001131</name>
</gene>
<dbReference type="InterPro" id="IPR001509">
    <property type="entry name" value="Epimerase_deHydtase"/>
</dbReference>
<dbReference type="GO" id="GO:0004029">
    <property type="term" value="F:aldehyde dehydrogenase (NAD+) activity"/>
    <property type="evidence" value="ECO:0007669"/>
    <property type="project" value="TreeGrafter"/>
</dbReference>
<dbReference type="Proteomes" id="UP000295097">
    <property type="component" value="Unassembled WGS sequence"/>
</dbReference>
<keyword evidence="3" id="KW-1185">Reference proteome</keyword>
<feature type="domain" description="NAD-dependent epimerase/dehydratase" evidence="1">
    <location>
        <begin position="13"/>
        <end position="226"/>
    </location>
</feature>
<comment type="caution">
    <text evidence="2">The sequence shown here is derived from an EMBL/GenBank/DDBJ whole genome shotgun (WGS) entry which is preliminary data.</text>
</comment>
<name>A0A4R3NZI0_9HYPH</name>
<organism evidence="2 3">
    <name type="scientific">Martelella mediterranea</name>
    <dbReference type="NCBI Taxonomy" id="293089"/>
    <lineage>
        <taxon>Bacteria</taxon>
        <taxon>Pseudomonadati</taxon>
        <taxon>Pseudomonadota</taxon>
        <taxon>Alphaproteobacteria</taxon>
        <taxon>Hyphomicrobiales</taxon>
        <taxon>Aurantimonadaceae</taxon>
        <taxon>Martelella</taxon>
    </lineage>
</organism>